<dbReference type="AlphaFoldDB" id="A0A0B6ZJ03"/>
<reference evidence="6" key="1">
    <citation type="submission" date="2014-12" db="EMBL/GenBank/DDBJ databases">
        <title>Insight into the proteome of Arion vulgaris.</title>
        <authorList>
            <person name="Aradska J."/>
            <person name="Bulat T."/>
            <person name="Smidak R."/>
            <person name="Sarate P."/>
            <person name="Gangsoo J."/>
            <person name="Sialana F."/>
            <person name="Bilban M."/>
            <person name="Lubec G."/>
        </authorList>
    </citation>
    <scope>NUCLEOTIDE SEQUENCE</scope>
    <source>
        <tissue evidence="6">Skin</tissue>
    </source>
</reference>
<keyword evidence="2" id="KW-0963">Cytoplasm</keyword>
<dbReference type="Gene3D" id="3.30.810.10">
    <property type="entry name" value="2-Layer Sandwich"/>
    <property type="match status" value="1"/>
</dbReference>
<feature type="compositionally biased region" description="Low complexity" evidence="4">
    <location>
        <begin position="331"/>
        <end position="344"/>
    </location>
</feature>
<dbReference type="InterPro" id="IPR027483">
    <property type="entry name" value="PInositol-4-P-4/5-kinase_C_sf"/>
</dbReference>
<dbReference type="GO" id="GO:0016308">
    <property type="term" value="F:1-phosphatidylinositol-4-phosphate 5-kinase activity"/>
    <property type="evidence" value="ECO:0007669"/>
    <property type="project" value="TreeGrafter"/>
</dbReference>
<keyword evidence="3" id="KW-0547">Nucleotide-binding</keyword>
<dbReference type="GO" id="GO:0005886">
    <property type="term" value="C:plasma membrane"/>
    <property type="evidence" value="ECO:0007669"/>
    <property type="project" value="TreeGrafter"/>
</dbReference>
<keyword evidence="3" id="KW-0808">Transferase</keyword>
<dbReference type="FunFam" id="3.30.800.10:FF:000001">
    <property type="entry name" value="phosphatidylinositol 4-phosphate 5-kinase type-1 gamma"/>
    <property type="match status" value="1"/>
</dbReference>
<name>A0A0B6ZJ03_9EUPU</name>
<feature type="compositionally biased region" description="Gly residues" evidence="4">
    <location>
        <begin position="492"/>
        <end position="505"/>
    </location>
</feature>
<evidence type="ECO:0000256" key="1">
    <source>
        <dbReference type="ARBA" id="ARBA00004496"/>
    </source>
</evidence>
<feature type="compositionally biased region" description="Low complexity" evidence="4">
    <location>
        <begin position="747"/>
        <end position="776"/>
    </location>
</feature>
<accession>A0A0B6ZJ03</accession>
<dbReference type="CDD" id="cd17301">
    <property type="entry name" value="PIPKc_PIP5KI"/>
    <property type="match status" value="1"/>
</dbReference>
<dbReference type="InterPro" id="IPR023610">
    <property type="entry name" value="PInositol-4/5-P-5/4-kinase"/>
</dbReference>
<keyword evidence="3" id="KW-0418">Kinase</keyword>
<dbReference type="GO" id="GO:0005737">
    <property type="term" value="C:cytoplasm"/>
    <property type="evidence" value="ECO:0007669"/>
    <property type="project" value="UniProtKB-SubCell"/>
</dbReference>
<feature type="compositionally biased region" description="Low complexity" evidence="4">
    <location>
        <begin position="694"/>
        <end position="706"/>
    </location>
</feature>
<feature type="compositionally biased region" description="Basic and acidic residues" evidence="4">
    <location>
        <begin position="26"/>
        <end position="42"/>
    </location>
</feature>
<dbReference type="SUPFAM" id="SSF56104">
    <property type="entry name" value="SAICAR synthase-like"/>
    <property type="match status" value="1"/>
</dbReference>
<feature type="non-terminal residue" evidence="6">
    <location>
        <position position="1"/>
    </location>
</feature>
<evidence type="ECO:0000259" key="5">
    <source>
        <dbReference type="PROSITE" id="PS51455"/>
    </source>
</evidence>
<dbReference type="PANTHER" id="PTHR23086">
    <property type="entry name" value="PHOSPHATIDYLINOSITOL-4-PHOSPHATE 5-KINASE"/>
    <property type="match status" value="1"/>
</dbReference>
<feature type="region of interest" description="Disordered" evidence="4">
    <location>
        <begin position="791"/>
        <end position="812"/>
    </location>
</feature>
<feature type="compositionally biased region" description="Polar residues" evidence="4">
    <location>
        <begin position="714"/>
        <end position="746"/>
    </location>
</feature>
<evidence type="ECO:0000313" key="6">
    <source>
        <dbReference type="EMBL" id="CEK68473.1"/>
    </source>
</evidence>
<comment type="subcellular location">
    <subcellularLocation>
        <location evidence="1">Cytoplasm</location>
    </subcellularLocation>
</comment>
<dbReference type="EMBL" id="HACG01021608">
    <property type="protein sequence ID" value="CEK68473.1"/>
    <property type="molecule type" value="Transcribed_RNA"/>
</dbReference>
<dbReference type="PANTHER" id="PTHR23086:SF101">
    <property type="entry name" value="LP03320P-RELATED"/>
    <property type="match status" value="1"/>
</dbReference>
<feature type="compositionally biased region" description="Polar residues" evidence="4">
    <location>
        <begin position="481"/>
        <end position="490"/>
    </location>
</feature>
<feature type="compositionally biased region" description="Low complexity" evidence="4">
    <location>
        <begin position="606"/>
        <end position="624"/>
    </location>
</feature>
<proteinExistence type="predicted"/>
<gene>
    <name evidence="6" type="primary">ORF66438</name>
</gene>
<dbReference type="SMART" id="SM00330">
    <property type="entry name" value="PIPKc"/>
    <property type="match status" value="1"/>
</dbReference>
<dbReference type="GO" id="GO:0005524">
    <property type="term" value="F:ATP binding"/>
    <property type="evidence" value="ECO:0007669"/>
    <property type="project" value="UniProtKB-UniRule"/>
</dbReference>
<keyword evidence="3" id="KW-0067">ATP-binding</keyword>
<evidence type="ECO:0000256" key="4">
    <source>
        <dbReference type="SAM" id="MobiDB-lite"/>
    </source>
</evidence>
<evidence type="ECO:0000256" key="2">
    <source>
        <dbReference type="ARBA" id="ARBA00022490"/>
    </source>
</evidence>
<organism evidence="6">
    <name type="scientific">Arion vulgaris</name>
    <dbReference type="NCBI Taxonomy" id="1028688"/>
    <lineage>
        <taxon>Eukaryota</taxon>
        <taxon>Metazoa</taxon>
        <taxon>Spiralia</taxon>
        <taxon>Lophotrochozoa</taxon>
        <taxon>Mollusca</taxon>
        <taxon>Gastropoda</taxon>
        <taxon>Heterobranchia</taxon>
        <taxon>Euthyneura</taxon>
        <taxon>Panpulmonata</taxon>
        <taxon>Eupulmonata</taxon>
        <taxon>Stylommatophora</taxon>
        <taxon>Helicina</taxon>
        <taxon>Arionoidea</taxon>
        <taxon>Arionidae</taxon>
        <taxon>Arion</taxon>
    </lineage>
</organism>
<feature type="region of interest" description="Disordered" evidence="4">
    <location>
        <begin position="598"/>
        <end position="649"/>
    </location>
</feature>
<feature type="region of interest" description="Disordered" evidence="4">
    <location>
        <begin position="1"/>
        <end position="42"/>
    </location>
</feature>
<dbReference type="Gene3D" id="3.30.800.10">
    <property type="entry name" value="Phosphatidylinositol Phosphate Kinase II Beta"/>
    <property type="match status" value="1"/>
</dbReference>
<feature type="compositionally biased region" description="Low complexity" evidence="4">
    <location>
        <begin position="543"/>
        <end position="559"/>
    </location>
</feature>
<feature type="region of interest" description="Disordered" evidence="4">
    <location>
        <begin position="331"/>
        <end position="358"/>
    </location>
</feature>
<sequence length="812" mass="88442">PQPDSVSHVSEAFSGHAMDEFEADEENRMDASQHSYSVRDKDRKIGHRRVDKSGIVSYKKKPTSELMAAIQLGIGQSVGGLSAKPERDVLMQDFGVVEVVFFPGEGSNLTPAHHYSDFRFKTYAPVAFRYFRDLFGIQPDDFMLSLCDEPLKELSNPGASGSIFYLTQDDEFIIKTVQHKEADFLQKLLPGYFLNISQNKRTLLPKFYGLFCYQCGGKNIRFTVMNNLLPSTVKLHEKYDMKGSTYKRKASKHERLKSSPTLKDLDFMENHLEGLSLDKDTYDALVKTLQRDCRVLESFKIMDYSLLVGIYNLDLVKKEKQNMQITTSEYSGVTDMGGTTTGSSDGRHPTSHSSLQRGKSFRTRIGQYSTPMESIQGHADLPEDVLEDGDVPPGGIPARNTKGDRLLLYLGIIDILQSFRLKKRLEHTVKSMIIDGDTISVHRPSYYAHRFLQYHATRVFRKTTTGLKHSPSKKKSIASKARNQQPIQEQTEGGGGGGGGGGGSGTTSHRTERTGRTISFSDENPVVGSGAVGGKPDLLPEYSTVSTGSSNIISTSTRSPMHAVNGNSRQQKKSEAFTLSTYPSEDTLSAGTASTVSLRGIGSSTSGVPRGPSPPLSLSESTPTHTDFTEGTPSYTNSSPSCSSDVMDMGSTSLVDAVGKEAYGRSPSRSPDPRHHIGKLGRGGTVSPLAKPLNSGNSDDVSSESSTLKDSDSIMTTMDETKSGSLVTVSVVQRHSQRTSTFTTRPASSETSTASETDGEQTAALSSSSTSQTEQTVRNITTITETSVVNSPTQSYQYKTVKTSPESSCVVL</sequence>
<dbReference type="InterPro" id="IPR027484">
    <property type="entry name" value="PInositol-4-P-5-kinase_N"/>
</dbReference>
<feature type="domain" description="PIPK" evidence="5">
    <location>
        <begin position="62"/>
        <end position="459"/>
    </location>
</feature>
<evidence type="ECO:0000256" key="3">
    <source>
        <dbReference type="PROSITE-ProRule" id="PRU00781"/>
    </source>
</evidence>
<feature type="region of interest" description="Disordered" evidence="4">
    <location>
        <begin position="463"/>
        <end position="574"/>
    </location>
</feature>
<feature type="region of interest" description="Disordered" evidence="4">
    <location>
        <begin position="662"/>
        <end position="777"/>
    </location>
</feature>
<protein>
    <recommendedName>
        <fullName evidence="5">PIPK domain-containing protein</fullName>
    </recommendedName>
</protein>
<dbReference type="InterPro" id="IPR002498">
    <property type="entry name" value="PInositol-4-P-4/5-kinase_core"/>
</dbReference>
<dbReference type="PROSITE" id="PS51455">
    <property type="entry name" value="PIPK"/>
    <property type="match status" value="1"/>
</dbReference>
<feature type="compositionally biased region" description="Low complexity" evidence="4">
    <location>
        <begin position="632"/>
        <end position="644"/>
    </location>
</feature>
<dbReference type="GO" id="GO:0046854">
    <property type="term" value="P:phosphatidylinositol phosphate biosynthetic process"/>
    <property type="evidence" value="ECO:0007669"/>
    <property type="project" value="TreeGrafter"/>
</dbReference>
<dbReference type="Pfam" id="PF01504">
    <property type="entry name" value="PIP5K"/>
    <property type="match status" value="1"/>
</dbReference>